<sequence length="255" mass="28896">MINFNGYDLSSYFKVNSIKRPIMPPQQFATINIANRPGVIVGNEKDAAFAIEVGVIVKEKSLDLLRKRIRMIASKLKGKGKLIFSDEPDIYYNVIVQDTDLEEILSIGQGTILFFAHDPYAYGQEIQEGVSVYPTTVFLTPFMISEYETSSSLILNGGTVEADQIFEVTFHQSVNEFRITHQEQGKYIRLMHGFNVGDVLVIDCKNEVIRVNGTRINNKLTFDSDYFKLQIGENTLTVSPSVSNDTVIRYEPRYL</sequence>
<dbReference type="Pfam" id="PF22768">
    <property type="entry name" value="SPP1_Dit"/>
    <property type="match status" value="1"/>
</dbReference>
<evidence type="ECO:0000313" key="3">
    <source>
        <dbReference type="EMBL" id="ADU30368.1"/>
    </source>
</evidence>
<dbReference type="RefSeq" id="WP_013488704.1">
    <property type="nucleotide sequence ID" value="NC_014829.1"/>
</dbReference>
<gene>
    <name evidence="3" type="ordered locus">Bcell_2107</name>
</gene>
<dbReference type="InterPro" id="IPR008841">
    <property type="entry name" value="Siphovirus-type_tail_N"/>
</dbReference>
<dbReference type="Proteomes" id="UP000001401">
    <property type="component" value="Chromosome"/>
</dbReference>
<evidence type="ECO:0000313" key="4">
    <source>
        <dbReference type="Proteomes" id="UP000001401"/>
    </source>
</evidence>
<proteinExistence type="predicted"/>
<evidence type="ECO:0000259" key="1">
    <source>
        <dbReference type="Pfam" id="PF05709"/>
    </source>
</evidence>
<dbReference type="Gene3D" id="2.40.30.200">
    <property type="match status" value="1"/>
</dbReference>
<feature type="domain" description="Siphovirus-type tail component RIFT-related" evidence="1">
    <location>
        <begin position="8"/>
        <end position="115"/>
    </location>
</feature>
<organism evidence="3 4">
    <name type="scientific">Evansella cellulosilytica (strain ATCC 21833 / DSM 2522 / FERM P-1141 / JCM 9156 / N-4)</name>
    <name type="common">Bacillus cellulosilyticus</name>
    <dbReference type="NCBI Taxonomy" id="649639"/>
    <lineage>
        <taxon>Bacteria</taxon>
        <taxon>Bacillati</taxon>
        <taxon>Bacillota</taxon>
        <taxon>Bacilli</taxon>
        <taxon>Bacillales</taxon>
        <taxon>Bacillaceae</taxon>
        <taxon>Evansella</taxon>
    </lineage>
</organism>
<dbReference type="NCBIfam" id="TIGR01633">
    <property type="entry name" value="phi3626_gp14_N"/>
    <property type="match status" value="1"/>
</dbReference>
<dbReference type="eggNOG" id="COG4722">
    <property type="taxonomic scope" value="Bacteria"/>
</dbReference>
<dbReference type="KEGG" id="bco:Bcell_2107"/>
<protein>
    <submittedName>
        <fullName evidence="3">Phage tail component</fullName>
    </submittedName>
</protein>
<dbReference type="HOGENOM" id="CLU_1183110_0_0_9"/>
<accession>E6U1K5</accession>
<reference evidence="3 4" key="1">
    <citation type="submission" date="2010-12" db="EMBL/GenBank/DDBJ databases">
        <title>Complete sequence of Bacillus cellulosilyticus DSM 2522.</title>
        <authorList>
            <consortium name="US DOE Joint Genome Institute"/>
            <person name="Lucas S."/>
            <person name="Copeland A."/>
            <person name="Lapidus A."/>
            <person name="Cheng J.-F."/>
            <person name="Bruce D."/>
            <person name="Goodwin L."/>
            <person name="Pitluck S."/>
            <person name="Chertkov O."/>
            <person name="Detter J.C."/>
            <person name="Han C."/>
            <person name="Tapia R."/>
            <person name="Land M."/>
            <person name="Hauser L."/>
            <person name="Jeffries C."/>
            <person name="Kyrpides N."/>
            <person name="Ivanova N."/>
            <person name="Mikhailova N."/>
            <person name="Brumm P."/>
            <person name="Mead D."/>
            <person name="Woyke T."/>
        </authorList>
    </citation>
    <scope>NUCLEOTIDE SEQUENCE [LARGE SCALE GENOMIC DNA]</scope>
    <source>
        <strain evidence="4">ATCC 21833 / DSM 2522 / FERM P-1141 / JCM 9156 / N-4</strain>
    </source>
</reference>
<dbReference type="EMBL" id="CP002394">
    <property type="protein sequence ID" value="ADU30368.1"/>
    <property type="molecule type" value="Genomic_DNA"/>
</dbReference>
<feature type="domain" description="Siphovirus-type tail component C-terminal" evidence="2">
    <location>
        <begin position="157"/>
        <end position="254"/>
    </location>
</feature>
<name>E6U1K5_EVAC2</name>
<evidence type="ECO:0000259" key="2">
    <source>
        <dbReference type="Pfam" id="PF22768"/>
    </source>
</evidence>
<dbReference type="Pfam" id="PF05709">
    <property type="entry name" value="Sipho_tail"/>
    <property type="match status" value="1"/>
</dbReference>
<dbReference type="OrthoDB" id="3078561at2"/>
<keyword evidence="4" id="KW-1185">Reference proteome</keyword>
<dbReference type="Gene3D" id="2.60.120.860">
    <property type="match status" value="1"/>
</dbReference>
<dbReference type="InterPro" id="IPR006520">
    <property type="entry name" value="Dit_BPSPP_N"/>
</dbReference>
<dbReference type="STRING" id="649639.Bcell_2107"/>
<dbReference type="InterPro" id="IPR054738">
    <property type="entry name" value="Siphovirus-type_tail_C"/>
</dbReference>
<dbReference type="AlphaFoldDB" id="E6U1K5"/>